<protein>
    <submittedName>
        <fullName evidence="5">Crp/Fnr family transcriptional regulator</fullName>
    </submittedName>
</protein>
<evidence type="ECO:0000313" key="6">
    <source>
        <dbReference type="Proteomes" id="UP000759298"/>
    </source>
</evidence>
<dbReference type="InterPro" id="IPR036388">
    <property type="entry name" value="WH-like_DNA-bd_sf"/>
</dbReference>
<dbReference type="PROSITE" id="PS51063">
    <property type="entry name" value="HTH_CRP_2"/>
    <property type="match status" value="1"/>
</dbReference>
<dbReference type="Proteomes" id="UP000759298">
    <property type="component" value="Unassembled WGS sequence"/>
</dbReference>
<name>A0ABS7PDP1_9SPHN</name>
<evidence type="ECO:0000256" key="2">
    <source>
        <dbReference type="ARBA" id="ARBA00023125"/>
    </source>
</evidence>
<dbReference type="InterPro" id="IPR018490">
    <property type="entry name" value="cNMP-bd_dom_sf"/>
</dbReference>
<dbReference type="SUPFAM" id="SSF46785">
    <property type="entry name" value="Winged helix' DNA-binding domain"/>
    <property type="match status" value="1"/>
</dbReference>
<dbReference type="SUPFAM" id="SSF51206">
    <property type="entry name" value="cAMP-binding domain-like"/>
    <property type="match status" value="1"/>
</dbReference>
<reference evidence="5 6" key="1">
    <citation type="submission" date="2021-07" db="EMBL/GenBank/DDBJ databases">
        <title>Alteriqipengyuania abyssalis NZ-12B nov, sp.nov isolated from deep sea sponge in pacific ocean.</title>
        <authorList>
            <person name="Tareen S."/>
            <person name="Wink J."/>
        </authorList>
    </citation>
    <scope>NUCLEOTIDE SEQUENCE [LARGE SCALE GENOMIC DNA]</scope>
    <source>
        <strain evidence="5 6">NZ-12B</strain>
    </source>
</reference>
<keyword evidence="3" id="KW-0804">Transcription</keyword>
<dbReference type="InterPro" id="IPR012318">
    <property type="entry name" value="HTH_CRP"/>
</dbReference>
<dbReference type="EMBL" id="JAHWXP010000002">
    <property type="protein sequence ID" value="MBY8337106.1"/>
    <property type="molecule type" value="Genomic_DNA"/>
</dbReference>
<comment type="caution">
    <text evidence="5">The sequence shown here is derived from an EMBL/GenBank/DDBJ whole genome shotgun (WGS) entry which is preliminary data.</text>
</comment>
<dbReference type="InterPro" id="IPR036390">
    <property type="entry name" value="WH_DNA-bd_sf"/>
</dbReference>
<dbReference type="Pfam" id="PF13545">
    <property type="entry name" value="HTH_Crp_2"/>
    <property type="match status" value="1"/>
</dbReference>
<evidence type="ECO:0000256" key="3">
    <source>
        <dbReference type="ARBA" id="ARBA00023163"/>
    </source>
</evidence>
<evidence type="ECO:0000259" key="4">
    <source>
        <dbReference type="PROSITE" id="PS51063"/>
    </source>
</evidence>
<proteinExistence type="predicted"/>
<dbReference type="RefSeq" id="WP_222824678.1">
    <property type="nucleotide sequence ID" value="NZ_JAHWXP010000002.1"/>
</dbReference>
<gene>
    <name evidence="5" type="ORF">KYN89_08590</name>
</gene>
<dbReference type="Gene3D" id="1.10.10.10">
    <property type="entry name" value="Winged helix-like DNA-binding domain superfamily/Winged helix DNA-binding domain"/>
    <property type="match status" value="1"/>
</dbReference>
<keyword evidence="2" id="KW-0238">DNA-binding</keyword>
<keyword evidence="1" id="KW-0805">Transcription regulation</keyword>
<keyword evidence="6" id="KW-1185">Reference proteome</keyword>
<evidence type="ECO:0000256" key="1">
    <source>
        <dbReference type="ARBA" id="ARBA00023015"/>
    </source>
</evidence>
<dbReference type="Gene3D" id="2.60.120.10">
    <property type="entry name" value="Jelly Rolls"/>
    <property type="match status" value="1"/>
</dbReference>
<dbReference type="InterPro" id="IPR014710">
    <property type="entry name" value="RmlC-like_jellyroll"/>
</dbReference>
<organism evidence="5 6">
    <name type="scientific">Alteriqipengyuania abyssalis</name>
    <dbReference type="NCBI Taxonomy" id="2860200"/>
    <lineage>
        <taxon>Bacteria</taxon>
        <taxon>Pseudomonadati</taxon>
        <taxon>Pseudomonadota</taxon>
        <taxon>Alphaproteobacteria</taxon>
        <taxon>Sphingomonadales</taxon>
        <taxon>Erythrobacteraceae</taxon>
        <taxon>Alteriqipengyuania</taxon>
    </lineage>
</organism>
<evidence type="ECO:0000313" key="5">
    <source>
        <dbReference type="EMBL" id="MBY8337106.1"/>
    </source>
</evidence>
<feature type="domain" description="HTH crp-type" evidence="4">
    <location>
        <begin position="154"/>
        <end position="228"/>
    </location>
</feature>
<sequence length="256" mass="29065">MTLEQELAEFPLTGRFLYGRLRDSLSHEDRRLLENLPEEIANYQTDTRVVEAGSACSRSTLLVEGFIIRGLDGTGSRSALSVHVPGDFVDLHCFALKRLDHNVDTIGPVKLAYVPHEKLREVLRDRPHLARLLWSSTLLDAAMHRQWIMKLEQLTTPRRIAHVFSELWRRLEMVGLADEDGFQTPLTQVDLAEMCGATPVHANRALRELRERDLATFRKGRISSPDRAGLEQYADFAPDYLYGDGELAVKSELFAL</sequence>
<accession>A0ABS7PDP1</accession>